<accession>G7YFE8</accession>
<organism evidence="1 2">
    <name type="scientific">Clonorchis sinensis</name>
    <name type="common">Chinese liver fluke</name>
    <dbReference type="NCBI Taxonomy" id="79923"/>
    <lineage>
        <taxon>Eukaryota</taxon>
        <taxon>Metazoa</taxon>
        <taxon>Spiralia</taxon>
        <taxon>Lophotrochozoa</taxon>
        <taxon>Platyhelminthes</taxon>
        <taxon>Trematoda</taxon>
        <taxon>Digenea</taxon>
        <taxon>Opisthorchiida</taxon>
        <taxon>Opisthorchiata</taxon>
        <taxon>Opisthorchiidae</taxon>
        <taxon>Clonorchis</taxon>
    </lineage>
</organism>
<protein>
    <submittedName>
        <fullName evidence="1">Uncharacterized protein</fullName>
    </submittedName>
</protein>
<sequence length="275" mass="31814">MKIDWRSRSDAVRERSFCLNRVHNVRIEPSMLYSTSTNIIRGKSEAISWSKKRLFNARFQYFQLVTSEKDHFVTMPVSFKKECKHLQLMKFADNAEALSSSESEYPHIYAQDFEDIAALKVRMQVSCFLRCCGSYTYFLTICEWRAVIPERLDSESGESHMTAKHGNRTGLASDDYVNRRTGRCRIPVKRSQINPRLRTYDISPKGGSVRTRLDKKAHAQRMLDCQQRYHTSRIAGALAELTKHGLTTYNQRSGDEIVHDRNTSIGCTERTSERP</sequence>
<dbReference type="AlphaFoldDB" id="G7YFE8"/>
<evidence type="ECO:0000313" key="2">
    <source>
        <dbReference type="Proteomes" id="UP000008909"/>
    </source>
</evidence>
<reference key="2">
    <citation type="submission" date="2011-10" db="EMBL/GenBank/DDBJ databases">
        <title>The genome and transcriptome sequence of Clonorchis sinensis provide insights into the carcinogenic liver fluke.</title>
        <authorList>
            <person name="Wang X."/>
            <person name="Huang Y."/>
            <person name="Chen W."/>
            <person name="Liu H."/>
            <person name="Guo L."/>
            <person name="Chen Y."/>
            <person name="Luo F."/>
            <person name="Zhou W."/>
            <person name="Sun J."/>
            <person name="Mao Q."/>
            <person name="Liang P."/>
            <person name="Zhou C."/>
            <person name="Tian Y."/>
            <person name="Men J."/>
            <person name="Lv X."/>
            <person name="Huang L."/>
            <person name="Zhou J."/>
            <person name="Hu Y."/>
            <person name="Li R."/>
            <person name="Zhang F."/>
            <person name="Lei H."/>
            <person name="Li X."/>
            <person name="Hu X."/>
            <person name="Liang C."/>
            <person name="Xu J."/>
            <person name="Wu Z."/>
            <person name="Yu X."/>
        </authorList>
    </citation>
    <scope>NUCLEOTIDE SEQUENCE</scope>
    <source>
        <strain>Henan</strain>
    </source>
</reference>
<reference evidence="1" key="1">
    <citation type="journal article" date="2011" name="Genome Biol.">
        <title>The draft genome of the carcinogenic human liver fluke Clonorchis sinensis.</title>
        <authorList>
            <person name="Wang X."/>
            <person name="Chen W."/>
            <person name="Huang Y."/>
            <person name="Sun J."/>
            <person name="Men J."/>
            <person name="Liu H."/>
            <person name="Luo F."/>
            <person name="Guo L."/>
            <person name="Lv X."/>
            <person name="Deng C."/>
            <person name="Zhou C."/>
            <person name="Fan Y."/>
            <person name="Li X."/>
            <person name="Huang L."/>
            <person name="Hu Y."/>
            <person name="Liang C."/>
            <person name="Hu X."/>
            <person name="Xu J."/>
            <person name="Yu X."/>
        </authorList>
    </citation>
    <scope>NUCLEOTIDE SEQUENCE [LARGE SCALE GENOMIC DNA]</scope>
    <source>
        <strain evidence="1">Henan</strain>
    </source>
</reference>
<dbReference type="Proteomes" id="UP000008909">
    <property type="component" value="Unassembled WGS sequence"/>
</dbReference>
<gene>
    <name evidence="1" type="ORF">CLF_106617</name>
</gene>
<name>G7YFE8_CLOSI</name>
<dbReference type="EMBL" id="DF143186">
    <property type="protein sequence ID" value="GAA51681.1"/>
    <property type="molecule type" value="Genomic_DNA"/>
</dbReference>
<evidence type="ECO:0000313" key="1">
    <source>
        <dbReference type="EMBL" id="GAA51681.1"/>
    </source>
</evidence>
<proteinExistence type="predicted"/>
<keyword evidence="2" id="KW-1185">Reference proteome</keyword>